<proteinExistence type="predicted"/>
<feature type="compositionally biased region" description="Low complexity" evidence="1">
    <location>
        <begin position="49"/>
        <end position="58"/>
    </location>
</feature>
<keyword evidence="3" id="KW-1185">Reference proteome</keyword>
<organism evidence="2 3">
    <name type="scientific">Clathrospora elynae</name>
    <dbReference type="NCBI Taxonomy" id="706981"/>
    <lineage>
        <taxon>Eukaryota</taxon>
        <taxon>Fungi</taxon>
        <taxon>Dikarya</taxon>
        <taxon>Ascomycota</taxon>
        <taxon>Pezizomycotina</taxon>
        <taxon>Dothideomycetes</taxon>
        <taxon>Pleosporomycetidae</taxon>
        <taxon>Pleosporales</taxon>
        <taxon>Diademaceae</taxon>
        <taxon>Clathrospora</taxon>
    </lineage>
</organism>
<evidence type="ECO:0000313" key="3">
    <source>
        <dbReference type="Proteomes" id="UP000800038"/>
    </source>
</evidence>
<dbReference type="AlphaFoldDB" id="A0A6A5S5R2"/>
<dbReference type="Proteomes" id="UP000800038">
    <property type="component" value="Unassembled WGS sequence"/>
</dbReference>
<reference evidence="2" key="1">
    <citation type="journal article" date="2020" name="Stud. Mycol.">
        <title>101 Dothideomycetes genomes: a test case for predicting lifestyles and emergence of pathogens.</title>
        <authorList>
            <person name="Haridas S."/>
            <person name="Albert R."/>
            <person name="Binder M."/>
            <person name="Bloem J."/>
            <person name="Labutti K."/>
            <person name="Salamov A."/>
            <person name="Andreopoulos B."/>
            <person name="Baker S."/>
            <person name="Barry K."/>
            <person name="Bills G."/>
            <person name="Bluhm B."/>
            <person name="Cannon C."/>
            <person name="Castanera R."/>
            <person name="Culley D."/>
            <person name="Daum C."/>
            <person name="Ezra D."/>
            <person name="Gonzalez J."/>
            <person name="Henrissat B."/>
            <person name="Kuo A."/>
            <person name="Liang C."/>
            <person name="Lipzen A."/>
            <person name="Lutzoni F."/>
            <person name="Magnuson J."/>
            <person name="Mondo S."/>
            <person name="Nolan M."/>
            <person name="Ohm R."/>
            <person name="Pangilinan J."/>
            <person name="Park H.-J."/>
            <person name="Ramirez L."/>
            <person name="Alfaro M."/>
            <person name="Sun H."/>
            <person name="Tritt A."/>
            <person name="Yoshinaga Y."/>
            <person name="Zwiers L.-H."/>
            <person name="Turgeon B."/>
            <person name="Goodwin S."/>
            <person name="Spatafora J."/>
            <person name="Crous P."/>
            <person name="Grigoriev I."/>
        </authorList>
    </citation>
    <scope>NUCLEOTIDE SEQUENCE</scope>
    <source>
        <strain evidence="2">CBS 161.51</strain>
    </source>
</reference>
<feature type="non-terminal residue" evidence="2">
    <location>
        <position position="119"/>
    </location>
</feature>
<accession>A0A6A5S5R2</accession>
<feature type="region of interest" description="Disordered" evidence="1">
    <location>
        <begin position="43"/>
        <end position="63"/>
    </location>
</feature>
<evidence type="ECO:0000313" key="2">
    <source>
        <dbReference type="EMBL" id="KAF1935422.1"/>
    </source>
</evidence>
<name>A0A6A5S5R2_9PLEO</name>
<dbReference type="EMBL" id="ML976272">
    <property type="protein sequence ID" value="KAF1935422.1"/>
    <property type="molecule type" value="Genomic_DNA"/>
</dbReference>
<evidence type="ECO:0000256" key="1">
    <source>
        <dbReference type="SAM" id="MobiDB-lite"/>
    </source>
</evidence>
<gene>
    <name evidence="2" type="ORF">EJ02DRAFT_428449</name>
</gene>
<dbReference type="OrthoDB" id="3788048at2759"/>
<sequence length="119" mass="13728">MAKRDFFLVFWKAWESTFQPPLIKKAFEATGLSPPNPDVILDCFDSDSSEPSSESSGSQLNSWNQLNRQFKEVVKDPNKKRTQHLNQALHHLYCFAEINKHATNKLEQALAIKNKRKKP</sequence>
<protein>
    <submittedName>
        <fullName evidence="2">Uncharacterized protein</fullName>
    </submittedName>
</protein>